<sequence>MSFGLAEDGRVVLDHTRLYSQGRRLRLSPHKAPPPYGSNLYPIPEGLTSKDMVLSEDEKACSLNGLVFHPRNAPRNLDESNHHQETAQLEVEIIQVIGSSLGRIYTPGPQKALCRVVIFDALFWHRFVDYSQATEKLPFRVDGAFSDEFAAYHYLYECGRTGFPDIAPEFYGGWTAKVTSCNTAFKDQFRHVAVLAMEFVDGVCLERLFNPMGPNRETAQRLEIMAQLMDSSVTQEWPGLDHCDVHPRNVIVSMKNQGRPLEEPRAVLVDYASAVVDHLRTQPVKLWQHFPTKHHPLLRFGRHRLDPFWGWIPSEWRGPEHDIDDAPLLDQWTVLTFGPLTGKDEYTTFVTETLPDGAGKKGEPH</sequence>
<dbReference type="SUPFAM" id="SSF56112">
    <property type="entry name" value="Protein kinase-like (PK-like)"/>
    <property type="match status" value="1"/>
</dbReference>
<gene>
    <name evidence="1" type="ORF">CSOJ01_10992</name>
</gene>
<proteinExistence type="predicted"/>
<name>A0A8H6IZF1_9PEZI</name>
<dbReference type="Proteomes" id="UP000652219">
    <property type="component" value="Unassembled WGS sequence"/>
</dbReference>
<reference evidence="1 2" key="1">
    <citation type="journal article" date="2020" name="Phytopathology">
        <title>Genome Sequence Resources of Colletotrichum truncatum, C. plurivorum, C. musicola, and C. sojae: Four Species Pathogenic to Soybean (Glycine max).</title>
        <authorList>
            <person name="Rogerio F."/>
            <person name="Boufleur T.R."/>
            <person name="Ciampi-Guillardi M."/>
            <person name="Sukno S.A."/>
            <person name="Thon M.R."/>
            <person name="Massola Junior N.S."/>
            <person name="Baroncelli R."/>
        </authorList>
    </citation>
    <scope>NUCLEOTIDE SEQUENCE [LARGE SCALE GENOMIC DNA]</scope>
    <source>
        <strain evidence="1 2">LFN0009</strain>
    </source>
</reference>
<evidence type="ECO:0000313" key="1">
    <source>
        <dbReference type="EMBL" id="KAF6803291.1"/>
    </source>
</evidence>
<dbReference type="EMBL" id="WIGN01000242">
    <property type="protein sequence ID" value="KAF6803291.1"/>
    <property type="molecule type" value="Genomic_DNA"/>
</dbReference>
<comment type="caution">
    <text evidence="1">The sequence shown here is derived from an EMBL/GenBank/DDBJ whole genome shotgun (WGS) entry which is preliminary data.</text>
</comment>
<evidence type="ECO:0008006" key="3">
    <source>
        <dbReference type="Google" id="ProtNLM"/>
    </source>
</evidence>
<protein>
    <recommendedName>
        <fullName evidence="3">Protein kinase domain-containing protein</fullName>
    </recommendedName>
</protein>
<accession>A0A8H6IZF1</accession>
<organism evidence="1 2">
    <name type="scientific">Colletotrichum sojae</name>
    <dbReference type="NCBI Taxonomy" id="2175907"/>
    <lineage>
        <taxon>Eukaryota</taxon>
        <taxon>Fungi</taxon>
        <taxon>Dikarya</taxon>
        <taxon>Ascomycota</taxon>
        <taxon>Pezizomycotina</taxon>
        <taxon>Sordariomycetes</taxon>
        <taxon>Hypocreomycetidae</taxon>
        <taxon>Glomerellales</taxon>
        <taxon>Glomerellaceae</taxon>
        <taxon>Colletotrichum</taxon>
        <taxon>Colletotrichum orchidearum species complex</taxon>
    </lineage>
</organism>
<evidence type="ECO:0000313" key="2">
    <source>
        <dbReference type="Proteomes" id="UP000652219"/>
    </source>
</evidence>
<dbReference type="AlphaFoldDB" id="A0A8H6IZF1"/>
<dbReference type="InterPro" id="IPR011009">
    <property type="entry name" value="Kinase-like_dom_sf"/>
</dbReference>
<keyword evidence="2" id="KW-1185">Reference proteome</keyword>